<dbReference type="InterPro" id="IPR050090">
    <property type="entry name" value="Tyrosine_recombinase_XerCD"/>
</dbReference>
<evidence type="ECO:0000313" key="4">
    <source>
        <dbReference type="Proteomes" id="UP001595526"/>
    </source>
</evidence>
<reference evidence="4" key="1">
    <citation type="journal article" date="2019" name="Int. J. Syst. Evol. Microbiol.">
        <title>The Global Catalogue of Microorganisms (GCM) 10K type strain sequencing project: providing services to taxonomists for standard genome sequencing and annotation.</title>
        <authorList>
            <consortium name="The Broad Institute Genomics Platform"/>
            <consortium name="The Broad Institute Genome Sequencing Center for Infectious Disease"/>
            <person name="Wu L."/>
            <person name="Ma J."/>
        </authorList>
    </citation>
    <scope>NUCLEOTIDE SEQUENCE [LARGE SCALE GENOMIC DNA]</scope>
    <source>
        <strain evidence="4">KCTC 52416</strain>
    </source>
</reference>
<dbReference type="InterPro" id="IPR013762">
    <property type="entry name" value="Integrase-like_cat_sf"/>
</dbReference>
<accession>A0ABV7JHP7</accession>
<dbReference type="PANTHER" id="PTHR30349">
    <property type="entry name" value="PHAGE INTEGRASE-RELATED"/>
    <property type="match status" value="1"/>
</dbReference>
<protein>
    <submittedName>
        <fullName evidence="3">Site-specific integrase</fullName>
    </submittedName>
</protein>
<keyword evidence="4" id="KW-1185">Reference proteome</keyword>
<evidence type="ECO:0000259" key="2">
    <source>
        <dbReference type="PROSITE" id="PS51898"/>
    </source>
</evidence>
<dbReference type="Pfam" id="PF00589">
    <property type="entry name" value="Phage_integrase"/>
    <property type="match status" value="1"/>
</dbReference>
<name>A0ABV7JHP7_9SPHI</name>
<feature type="domain" description="Tyr recombinase" evidence="2">
    <location>
        <begin position="1"/>
        <end position="150"/>
    </location>
</feature>
<dbReference type="SUPFAM" id="SSF56349">
    <property type="entry name" value="DNA breaking-rejoining enzymes"/>
    <property type="match status" value="1"/>
</dbReference>
<dbReference type="InterPro" id="IPR002104">
    <property type="entry name" value="Integrase_catalytic"/>
</dbReference>
<proteinExistence type="predicted"/>
<dbReference type="CDD" id="cd01185">
    <property type="entry name" value="INTN1_C_like"/>
    <property type="match status" value="1"/>
</dbReference>
<gene>
    <name evidence="3" type="ORF">ACFOET_08320</name>
</gene>
<evidence type="ECO:0000313" key="3">
    <source>
        <dbReference type="EMBL" id="MFC3197613.1"/>
    </source>
</evidence>
<dbReference type="PANTHER" id="PTHR30349:SF64">
    <property type="entry name" value="PROPHAGE INTEGRASE INTD-RELATED"/>
    <property type="match status" value="1"/>
</dbReference>
<dbReference type="Gene3D" id="1.10.443.10">
    <property type="entry name" value="Intergrase catalytic core"/>
    <property type="match status" value="1"/>
</dbReference>
<keyword evidence="1" id="KW-0233">DNA recombination</keyword>
<dbReference type="InterPro" id="IPR011010">
    <property type="entry name" value="DNA_brk_join_enz"/>
</dbReference>
<dbReference type="EMBL" id="JBHRTA010000027">
    <property type="protein sequence ID" value="MFC3197613.1"/>
    <property type="molecule type" value="Genomic_DNA"/>
</dbReference>
<dbReference type="PROSITE" id="PS51898">
    <property type="entry name" value="TYR_RECOMBINASE"/>
    <property type="match status" value="1"/>
</dbReference>
<dbReference type="Proteomes" id="UP001595526">
    <property type="component" value="Unassembled WGS sequence"/>
</dbReference>
<organism evidence="3 4">
    <name type="scientific">Parapedobacter deserti</name>
    <dbReference type="NCBI Taxonomy" id="1912957"/>
    <lineage>
        <taxon>Bacteria</taxon>
        <taxon>Pseudomonadati</taxon>
        <taxon>Bacteroidota</taxon>
        <taxon>Sphingobacteriia</taxon>
        <taxon>Sphingobacteriales</taxon>
        <taxon>Sphingobacteriaceae</taxon>
        <taxon>Parapedobacter</taxon>
    </lineage>
</organism>
<evidence type="ECO:0000256" key="1">
    <source>
        <dbReference type="ARBA" id="ARBA00023172"/>
    </source>
</evidence>
<sequence length="159" mass="17419">MCATSSCSAAIRGADVRKLQKTDIAKGIDGRLWVLTSREKTETSSNIPLLPQALEIIGRYANYPSCVAKGLVLPVLSNQKMNSYLKEIADLCGITKKLTFHMARHTFATTVTLANNVPIETVSKMLGHTNIKTTQHYAKLLDTRIGSDMLTLQRKLAGT</sequence>
<comment type="caution">
    <text evidence="3">The sequence shown here is derived from an EMBL/GenBank/DDBJ whole genome shotgun (WGS) entry which is preliminary data.</text>
</comment>
<dbReference type="RefSeq" id="WP_379021472.1">
    <property type="nucleotide sequence ID" value="NZ_JBHRTA010000027.1"/>
</dbReference>